<dbReference type="InterPro" id="IPR001509">
    <property type="entry name" value="Epimerase_deHydtase"/>
</dbReference>
<organism evidence="3 4">
    <name type="scientific">Halomicrobium zhouii</name>
    <dbReference type="NCBI Taxonomy" id="767519"/>
    <lineage>
        <taxon>Archaea</taxon>
        <taxon>Methanobacteriati</taxon>
        <taxon>Methanobacteriota</taxon>
        <taxon>Stenosarchaea group</taxon>
        <taxon>Halobacteria</taxon>
        <taxon>Halobacteriales</taxon>
        <taxon>Haloarculaceae</taxon>
        <taxon>Halomicrobium</taxon>
    </lineage>
</organism>
<dbReference type="OrthoDB" id="4907at2157"/>
<evidence type="ECO:0000313" key="3">
    <source>
        <dbReference type="EMBL" id="SFR93472.1"/>
    </source>
</evidence>
<dbReference type="SUPFAM" id="SSF51735">
    <property type="entry name" value="NAD(P)-binding Rossmann-fold domains"/>
    <property type="match status" value="1"/>
</dbReference>
<comment type="similarity">
    <text evidence="1">Belongs to the NAD(P)-dependent epimerase/dehydratase family.</text>
</comment>
<dbReference type="Gene3D" id="3.40.50.720">
    <property type="entry name" value="NAD(P)-binding Rossmann-like Domain"/>
    <property type="match status" value="1"/>
</dbReference>
<evidence type="ECO:0000313" key="4">
    <source>
        <dbReference type="Proteomes" id="UP000199062"/>
    </source>
</evidence>
<evidence type="ECO:0000259" key="2">
    <source>
        <dbReference type="Pfam" id="PF01370"/>
    </source>
</evidence>
<keyword evidence="4" id="KW-1185">Reference proteome</keyword>
<feature type="domain" description="NAD-dependent epimerase/dehydratase" evidence="2">
    <location>
        <begin position="3"/>
        <end position="217"/>
    </location>
</feature>
<dbReference type="InterPro" id="IPR036291">
    <property type="entry name" value="NAD(P)-bd_dom_sf"/>
</dbReference>
<name>A0A1I6KQD8_9EURY</name>
<proteinExistence type="inferred from homology"/>
<gene>
    <name evidence="3" type="ORF">SAMN05216559_1305</name>
</gene>
<evidence type="ECO:0000256" key="1">
    <source>
        <dbReference type="ARBA" id="ARBA00007637"/>
    </source>
</evidence>
<accession>A0A1I6KQD8</accession>
<reference evidence="3 4" key="1">
    <citation type="submission" date="2016-10" db="EMBL/GenBank/DDBJ databases">
        <authorList>
            <person name="de Groot N.N."/>
        </authorList>
    </citation>
    <scope>NUCLEOTIDE SEQUENCE [LARGE SCALE GENOMIC DNA]</scope>
    <source>
        <strain evidence="3 4">CGMCC 1.10457</strain>
    </source>
</reference>
<dbReference type="AlphaFoldDB" id="A0A1I6KQD8"/>
<dbReference type="STRING" id="767519.SAMN05216559_1305"/>
<protein>
    <submittedName>
        <fullName evidence="3">Nucleoside-diphosphate-sugar epimerase</fullName>
    </submittedName>
</protein>
<dbReference type="RefSeq" id="WP_089814985.1">
    <property type="nucleotide sequence ID" value="NZ_FOZK01000001.1"/>
</dbReference>
<dbReference type="Proteomes" id="UP000199062">
    <property type="component" value="Unassembled WGS sequence"/>
</dbReference>
<dbReference type="EMBL" id="FOZK01000001">
    <property type="protein sequence ID" value="SFR93472.1"/>
    <property type="molecule type" value="Genomic_DNA"/>
</dbReference>
<dbReference type="PANTHER" id="PTHR43000">
    <property type="entry name" value="DTDP-D-GLUCOSE 4,6-DEHYDRATASE-RELATED"/>
    <property type="match status" value="1"/>
</dbReference>
<sequence length="334" mass="37510">MHVLIIGGTGLISTGITRQLVDSEHEVTCFTRGESDARVPETVDFVHGDRDERADLTAARDEVDPDCVLDMVCFSPDQAEQAVDVFADEVEQFVFCSTVDVYHRPLDTNPVQEDAPREPPVSDYGADKAECEDIFMAAHNRGDFETTIIRPWCTYGEGGTVLHTLGQGSYFLDRIRQGKPVVIHGDGQTLWGPCHRDDVARAFVNAVGNETAYGEAYHVTSEENITWGQFYETVADVMDAPDPEFVHIPTEILAEAVPDRTGMLLAHFQFSTVFDNSKARRDLDFEYTITFEEGVRRTIEWLEERDEIDDWDSENDDEIIAAWRDATGSFLEGV</sequence>
<dbReference type="Pfam" id="PF01370">
    <property type="entry name" value="Epimerase"/>
    <property type="match status" value="1"/>
</dbReference>